<accession>N0B9I6</accession>
<gene>
    <name evidence="1" type="ORF">HYPDE_27583</name>
</gene>
<evidence type="ECO:0000313" key="1">
    <source>
        <dbReference type="EMBL" id="AGK57196.1"/>
    </source>
</evidence>
<dbReference type="Proteomes" id="UP000005952">
    <property type="component" value="Chromosome"/>
</dbReference>
<name>N0B9I6_9HYPH</name>
<organism evidence="1 2">
    <name type="scientific">Hyphomicrobium denitrificans 1NES1</name>
    <dbReference type="NCBI Taxonomy" id="670307"/>
    <lineage>
        <taxon>Bacteria</taxon>
        <taxon>Pseudomonadati</taxon>
        <taxon>Pseudomonadota</taxon>
        <taxon>Alphaproteobacteria</taxon>
        <taxon>Hyphomicrobiales</taxon>
        <taxon>Hyphomicrobiaceae</taxon>
        <taxon>Hyphomicrobium</taxon>
    </lineage>
</organism>
<dbReference type="HOGENOM" id="CLU_2302026_0_0_5"/>
<sequence length="100" mass="10806">MSVVPHKMSDGSGVEKETVAQEKAGLLFAEQPLSNAPDSDSLVGDRSRLHRGKRLSEVSRCIGNSAHDLSAPDHQGIGCRDGEGLTLSRRASEKWLRLVL</sequence>
<dbReference type="KEGG" id="hdt:HYPDE_27583"/>
<protein>
    <submittedName>
        <fullName evidence="1">Uncharacterized protein</fullName>
    </submittedName>
</protein>
<keyword evidence="2" id="KW-1185">Reference proteome</keyword>
<proteinExistence type="predicted"/>
<evidence type="ECO:0000313" key="2">
    <source>
        <dbReference type="Proteomes" id="UP000005952"/>
    </source>
</evidence>
<dbReference type="EMBL" id="CP005587">
    <property type="protein sequence ID" value="AGK57196.1"/>
    <property type="molecule type" value="Genomic_DNA"/>
</dbReference>
<reference evidence="1 2" key="1">
    <citation type="journal article" date="2013" name="Genome Announc.">
        <title>Genome sequences for three denitrifying bacterial strains isolated from a uranium- and nitrate-contaminated subsurface environment.</title>
        <authorList>
            <person name="Venkatramanan R."/>
            <person name="Prakash O."/>
            <person name="Woyke T."/>
            <person name="Chain P."/>
            <person name="Goodwin L.A."/>
            <person name="Watson D."/>
            <person name="Brooks S."/>
            <person name="Kostka J.E."/>
            <person name="Green S.J."/>
        </authorList>
    </citation>
    <scope>NUCLEOTIDE SEQUENCE [LARGE SCALE GENOMIC DNA]</scope>
    <source>
        <strain evidence="1 2">1NES1</strain>
    </source>
</reference>
<dbReference type="AlphaFoldDB" id="N0B9I6"/>